<proteinExistence type="predicted"/>
<comment type="caution">
    <text evidence="1">The sequence shown here is derived from an EMBL/GenBank/DDBJ whole genome shotgun (WGS) entry which is preliminary data.</text>
</comment>
<name>A0AAV0WEM2_9HEMI</name>
<accession>A0AAV0WEM2</accession>
<keyword evidence="2" id="KW-1185">Reference proteome</keyword>
<dbReference type="AlphaFoldDB" id="A0AAV0WEM2"/>
<evidence type="ECO:0000313" key="2">
    <source>
        <dbReference type="Proteomes" id="UP001160148"/>
    </source>
</evidence>
<reference evidence="1 2" key="1">
    <citation type="submission" date="2023-01" db="EMBL/GenBank/DDBJ databases">
        <authorList>
            <person name="Whitehead M."/>
        </authorList>
    </citation>
    <scope>NUCLEOTIDE SEQUENCE [LARGE SCALE GENOMIC DNA]</scope>
</reference>
<gene>
    <name evidence="1" type="ORF">MEUPH1_LOCUS10344</name>
</gene>
<dbReference type="Proteomes" id="UP001160148">
    <property type="component" value="Unassembled WGS sequence"/>
</dbReference>
<dbReference type="EMBL" id="CARXXK010000002">
    <property type="protein sequence ID" value="CAI6354329.1"/>
    <property type="molecule type" value="Genomic_DNA"/>
</dbReference>
<sequence>MSEQAISSLELINYELTKTEVSEDKTLGQVSTASKDNILKQASTASEWVLEEITIVQGAANKKESIFHGQGFLKCLCTHKCYNN</sequence>
<evidence type="ECO:0000313" key="1">
    <source>
        <dbReference type="EMBL" id="CAI6354329.1"/>
    </source>
</evidence>
<organism evidence="1 2">
    <name type="scientific">Macrosiphum euphorbiae</name>
    <name type="common">potato aphid</name>
    <dbReference type="NCBI Taxonomy" id="13131"/>
    <lineage>
        <taxon>Eukaryota</taxon>
        <taxon>Metazoa</taxon>
        <taxon>Ecdysozoa</taxon>
        <taxon>Arthropoda</taxon>
        <taxon>Hexapoda</taxon>
        <taxon>Insecta</taxon>
        <taxon>Pterygota</taxon>
        <taxon>Neoptera</taxon>
        <taxon>Paraneoptera</taxon>
        <taxon>Hemiptera</taxon>
        <taxon>Sternorrhyncha</taxon>
        <taxon>Aphidomorpha</taxon>
        <taxon>Aphidoidea</taxon>
        <taxon>Aphididae</taxon>
        <taxon>Macrosiphini</taxon>
        <taxon>Macrosiphum</taxon>
    </lineage>
</organism>
<protein>
    <submittedName>
        <fullName evidence="1">Uncharacterized protein</fullName>
    </submittedName>
</protein>